<dbReference type="RefSeq" id="WP_207562974.1">
    <property type="nucleotide sequence ID" value="NZ_CP046072.1"/>
</dbReference>
<organism evidence="2 3">
    <name type="scientific">Sulfurimonas aquatica</name>
    <dbReference type="NCBI Taxonomy" id="2672570"/>
    <lineage>
        <taxon>Bacteria</taxon>
        <taxon>Pseudomonadati</taxon>
        <taxon>Campylobacterota</taxon>
        <taxon>Epsilonproteobacteria</taxon>
        <taxon>Campylobacterales</taxon>
        <taxon>Sulfurimonadaceae</taxon>
        <taxon>Sulfurimonas</taxon>
    </lineage>
</organism>
<dbReference type="EMBL" id="CP046072">
    <property type="protein sequence ID" value="QSZ41691.1"/>
    <property type="molecule type" value="Genomic_DNA"/>
</dbReference>
<dbReference type="KEGG" id="saqt:GJV85_06085"/>
<gene>
    <name evidence="2" type="ORF">GJV85_06085</name>
</gene>
<feature type="coiled-coil region" evidence="1">
    <location>
        <begin position="68"/>
        <end position="109"/>
    </location>
</feature>
<evidence type="ECO:0008006" key="4">
    <source>
        <dbReference type="Google" id="ProtNLM"/>
    </source>
</evidence>
<protein>
    <recommendedName>
        <fullName evidence="4">SH3 domain-containing protein</fullName>
    </recommendedName>
</protein>
<evidence type="ECO:0000313" key="3">
    <source>
        <dbReference type="Proteomes" id="UP000671852"/>
    </source>
</evidence>
<sequence>MKYIAILLIMAFSTINADEIQRIESIVKDISKLRSDYVKCQDELDLCSLKLKDETQKNIILQDELKLYSNFSKKEKEFRNEIDSLKKRLKEATKALKTKEIENKNLLLSMNENNISSENSNNCFKIQTNEDENKFPDLEMKEKYKQEKQKNVKMQTAQKKDAKIIVFTPSAFRLNKDADIYDAIDGNKIGKWEKRTSFTSNQKTDSWVKVTGYFIDKVWGPSKKEIWVKASDVMQRDK</sequence>
<evidence type="ECO:0000256" key="1">
    <source>
        <dbReference type="SAM" id="Coils"/>
    </source>
</evidence>
<keyword evidence="3" id="KW-1185">Reference proteome</keyword>
<keyword evidence="1" id="KW-0175">Coiled coil</keyword>
<reference evidence="2" key="1">
    <citation type="submission" date="2019-11" db="EMBL/GenBank/DDBJ databases">
        <authorList>
            <person name="Kojima H."/>
        </authorList>
    </citation>
    <scope>NUCLEOTIDE SEQUENCE</scope>
    <source>
        <strain evidence="2">H1576</strain>
    </source>
</reference>
<dbReference type="Proteomes" id="UP000671852">
    <property type="component" value="Chromosome"/>
</dbReference>
<proteinExistence type="predicted"/>
<dbReference type="AlphaFoldDB" id="A0A975GCG4"/>
<evidence type="ECO:0000313" key="2">
    <source>
        <dbReference type="EMBL" id="QSZ41691.1"/>
    </source>
</evidence>
<accession>A0A975GCG4</accession>
<reference evidence="2" key="2">
    <citation type="submission" date="2021-04" db="EMBL/GenBank/DDBJ databases">
        <title>Isolation and characterization of a novel species of the genus Sulfurimonas.</title>
        <authorList>
            <person name="Fukui M."/>
        </authorList>
    </citation>
    <scope>NUCLEOTIDE SEQUENCE</scope>
    <source>
        <strain evidence="2">H1576</strain>
    </source>
</reference>
<name>A0A975GCG4_9BACT</name>